<sequence>MEEELLLPRLVDREALRQEANKLREAVLNGTVVDRVLANALREEMNQGSKYHGEWTLEPNQYISSVFNKMDLSSGVNLVNSSVGTGKTTQFIQEANPETNQKARAKPGYIVLVPLTSIRLSFEGDNDVFSTGICTWNQIETILKHSNKEYFADKTLVIDEVHGFFLDYGYKANVINRLIASFPLFKSVIMMSGTATPNDFSGIEFNKVYKINKPSEARKVISTVDLPPRLDTTLS</sequence>
<dbReference type="SUPFAM" id="SSF52540">
    <property type="entry name" value="P-loop containing nucleoside triphosphate hydrolases"/>
    <property type="match status" value="1"/>
</dbReference>
<dbReference type="AlphaFoldDB" id="A0A0M7J1A3"/>
<evidence type="ECO:0008006" key="3">
    <source>
        <dbReference type="Google" id="ProtNLM"/>
    </source>
</evidence>
<evidence type="ECO:0000313" key="2">
    <source>
        <dbReference type="Proteomes" id="UP000255106"/>
    </source>
</evidence>
<organism evidence="1 2">
    <name type="scientific">Enterobacter cloacae</name>
    <dbReference type="NCBI Taxonomy" id="550"/>
    <lineage>
        <taxon>Bacteria</taxon>
        <taxon>Pseudomonadati</taxon>
        <taxon>Pseudomonadota</taxon>
        <taxon>Gammaproteobacteria</taxon>
        <taxon>Enterobacterales</taxon>
        <taxon>Enterobacteriaceae</taxon>
        <taxon>Enterobacter</taxon>
        <taxon>Enterobacter cloacae complex</taxon>
    </lineage>
</organism>
<dbReference type="EMBL" id="UGJB01000004">
    <property type="protein sequence ID" value="STQ12575.1"/>
    <property type="molecule type" value="Genomic_DNA"/>
</dbReference>
<reference evidence="1 2" key="1">
    <citation type="submission" date="2018-06" db="EMBL/GenBank/DDBJ databases">
        <authorList>
            <consortium name="Pathogen Informatics"/>
            <person name="Doyle S."/>
        </authorList>
    </citation>
    <scope>NUCLEOTIDE SEQUENCE [LARGE SCALE GENOMIC DNA]</scope>
    <source>
        <strain evidence="1 2">NCTC10005</strain>
    </source>
</reference>
<protein>
    <recommendedName>
        <fullName evidence="3">Helicase ATP-binding domain-containing protein</fullName>
    </recommendedName>
</protein>
<accession>A0A0M7J1A3</accession>
<evidence type="ECO:0000313" key="1">
    <source>
        <dbReference type="EMBL" id="STQ12575.1"/>
    </source>
</evidence>
<gene>
    <name evidence="1" type="ORF">NCTC10005_05367</name>
</gene>
<dbReference type="RefSeq" id="WP_044158684.1">
    <property type="nucleotide sequence ID" value="NZ_CP056776.1"/>
</dbReference>
<dbReference type="Proteomes" id="UP000255106">
    <property type="component" value="Unassembled WGS sequence"/>
</dbReference>
<dbReference type="InterPro" id="IPR027417">
    <property type="entry name" value="P-loop_NTPase"/>
</dbReference>
<name>A0A0M7J1A3_ENTCL</name>
<proteinExistence type="predicted"/>